<evidence type="ECO:0000256" key="1">
    <source>
        <dbReference type="SAM" id="MobiDB-lite"/>
    </source>
</evidence>
<reference evidence="2 3" key="1">
    <citation type="submission" date="2019-03" db="EMBL/GenBank/DDBJ databases">
        <title>Draft genome sequences of novel Actinobacteria.</title>
        <authorList>
            <person name="Sahin N."/>
            <person name="Ay H."/>
            <person name="Saygin H."/>
        </authorList>
    </citation>
    <scope>NUCLEOTIDE SEQUENCE [LARGE SCALE GENOMIC DNA]</scope>
    <source>
        <strain evidence="2 3">16K309</strain>
    </source>
</reference>
<dbReference type="Proteomes" id="UP000295674">
    <property type="component" value="Unassembled WGS sequence"/>
</dbReference>
<dbReference type="EMBL" id="SMKS01000024">
    <property type="protein sequence ID" value="TDD05351.1"/>
    <property type="molecule type" value="Genomic_DNA"/>
</dbReference>
<accession>A0A4R4VK33</accession>
<sequence length="205" mass="22916">MDSSIRTPPDGGARIAPESSESDAFSSAVQPGNDDTIEGPSERPDAEQVEHIGRILRLSLKEVERNCPHLMSPDVRQAMADHFWCEMLAQLAFEMDKGISAVETIPDRVADIVVQHRKDDARRVVPDAVVRAAVAAVWRRIQRFSAFGVLAKGKVLVLAVRILAIFVCKQPERHQAVVQHCIDPLRSFHPDRAVLGRKDFRIRWG</sequence>
<keyword evidence="3" id="KW-1185">Reference proteome</keyword>
<proteinExistence type="predicted"/>
<dbReference type="OrthoDB" id="5147336at2"/>
<feature type="region of interest" description="Disordered" evidence="1">
    <location>
        <begin position="1"/>
        <end position="46"/>
    </location>
</feature>
<comment type="caution">
    <text evidence="2">The sequence shown here is derived from an EMBL/GenBank/DDBJ whole genome shotgun (WGS) entry which is preliminary data.</text>
</comment>
<name>A0A4R4VK33_9PSEU</name>
<dbReference type="RefSeq" id="WP_132675440.1">
    <property type="nucleotide sequence ID" value="NZ_SMKS01000024.1"/>
</dbReference>
<organism evidence="2 3">
    <name type="scientific">Saccharopolyspora terrae</name>
    <dbReference type="NCBI Taxonomy" id="2530384"/>
    <lineage>
        <taxon>Bacteria</taxon>
        <taxon>Bacillati</taxon>
        <taxon>Actinomycetota</taxon>
        <taxon>Actinomycetes</taxon>
        <taxon>Pseudonocardiales</taxon>
        <taxon>Pseudonocardiaceae</taxon>
        <taxon>Saccharopolyspora</taxon>
    </lineage>
</organism>
<evidence type="ECO:0000313" key="3">
    <source>
        <dbReference type="Proteomes" id="UP000295674"/>
    </source>
</evidence>
<gene>
    <name evidence="2" type="ORF">E1181_15665</name>
</gene>
<protein>
    <submittedName>
        <fullName evidence="2">Uncharacterized protein</fullName>
    </submittedName>
</protein>
<evidence type="ECO:0000313" key="2">
    <source>
        <dbReference type="EMBL" id="TDD05351.1"/>
    </source>
</evidence>
<dbReference type="AlphaFoldDB" id="A0A4R4VK33"/>